<name>A0A7Y3W3G2_9PROT</name>
<evidence type="ECO:0000256" key="10">
    <source>
        <dbReference type="SAM" id="SignalP"/>
    </source>
</evidence>
<keyword evidence="14" id="KW-1185">Reference proteome</keyword>
<dbReference type="InterPro" id="IPR003661">
    <property type="entry name" value="HisK_dim/P_dom"/>
</dbReference>
<keyword evidence="9" id="KW-0175">Coiled coil</keyword>
<feature type="chain" id="PRO_5031470158" description="histidine kinase" evidence="10">
    <location>
        <begin position="20"/>
        <end position="828"/>
    </location>
</feature>
<dbReference type="PRINTS" id="PR00344">
    <property type="entry name" value="BCTRLSENSOR"/>
</dbReference>
<dbReference type="InterPro" id="IPR036890">
    <property type="entry name" value="HATPase_C_sf"/>
</dbReference>
<keyword evidence="3 7" id="KW-0597">Phosphoprotein</keyword>
<dbReference type="Gene3D" id="3.40.50.2300">
    <property type="match status" value="1"/>
</dbReference>
<dbReference type="InterPro" id="IPR004358">
    <property type="entry name" value="Sig_transdc_His_kin-like_C"/>
</dbReference>
<feature type="domain" description="Histidine kinase" evidence="11">
    <location>
        <begin position="450"/>
        <end position="667"/>
    </location>
</feature>
<dbReference type="GO" id="GO:0000155">
    <property type="term" value="F:phosphorelay sensor kinase activity"/>
    <property type="evidence" value="ECO:0007669"/>
    <property type="project" value="InterPro"/>
</dbReference>
<dbReference type="PROSITE" id="PS50109">
    <property type="entry name" value="HIS_KIN"/>
    <property type="match status" value="1"/>
</dbReference>
<dbReference type="InterPro" id="IPR005467">
    <property type="entry name" value="His_kinase_dom"/>
</dbReference>
<evidence type="ECO:0000256" key="5">
    <source>
        <dbReference type="ARBA" id="ARBA00022777"/>
    </source>
</evidence>
<dbReference type="EC" id="2.7.13.3" evidence="2"/>
<organism evidence="13 14">
    <name type="scientific">Parvularcula mediterranea</name>
    <dbReference type="NCBI Taxonomy" id="2732508"/>
    <lineage>
        <taxon>Bacteria</taxon>
        <taxon>Pseudomonadati</taxon>
        <taxon>Pseudomonadota</taxon>
        <taxon>Alphaproteobacteria</taxon>
        <taxon>Parvularculales</taxon>
        <taxon>Parvularculaceae</taxon>
        <taxon>Parvularcula</taxon>
    </lineage>
</organism>
<evidence type="ECO:0000256" key="7">
    <source>
        <dbReference type="PROSITE-ProRule" id="PRU00169"/>
    </source>
</evidence>
<keyword evidence="4" id="KW-0808">Transferase</keyword>
<gene>
    <name evidence="13" type="ORF">HK107_00095</name>
</gene>
<dbReference type="SMART" id="SM00388">
    <property type="entry name" value="HisKA"/>
    <property type="match status" value="1"/>
</dbReference>
<keyword evidence="5" id="KW-0418">Kinase</keyword>
<sequence>MLCLLLTIVSLCAPLTASANQAGTGPEALLDQAQSILVSDTESGLTLVRRAVAAENRGPQPSADLLLRAAWLEAEALFRLGRLDEAAAHIERTLDTAPSEPTDIFGKILISSGRVARARGEDGLALKHFQEAFNTFSTTDNRRYMAIALQALGTLYTNAHQYDRAIEYIERSAAIYPDDPMLRVAGLNNRANAYRFLERWEDARRLYTEALNTDVIQAVPALELRLYGSIAAFELHAGNEDGAANAVNNMERLQADGVVTSLPLIASAVRAKLLLSSGRPQAATKVLDEAFEGMDFASSPEDAREAHELAYEVYRRAGRAESALAHLEVFQRLEAIQRNIAASANLAILNAEFELSNKELEIERLRSETLEADVALIKARRRQEQLITGAIILLALGFSCFLVWNTLQSGRVRRITERLNKELENVNQKLRISNVELEKANSAKTEFLATTSHEVRTPLNAVINLTASVLDTTSLPDEAEDKLATALKSAEHLHEIVSDVLDVARFEGKRVRAHLSNVKIETTLTDVINLWKPKAEEKDLDFDVDIDVNTKDFRTDDKLLRQVLSNLVSNAIKFTQSGSIELRATGGLNTPLRISVHDSGIGIAEENRKVIFDSFRQVDSGGTRSFAGTGLGLAICRQIVELLGGTIQLQSEIGKGSTFTVTLPVLTASKPNKPAAEPARTIRSDIDESLKGIRVLAAEDNAVNAMVIQAILKGKVGGLTIVENGLEAVNAVMDGGFDVVLMDKQMPVMDGVEAIKRIRAIEGAPARIPIIAVTADAFAEAREELYEAGADDYLSKPIKPDDLKESIVSNLDIRERKTDAAGRAKSGA</sequence>
<evidence type="ECO:0000256" key="4">
    <source>
        <dbReference type="ARBA" id="ARBA00022679"/>
    </source>
</evidence>
<evidence type="ECO:0000259" key="11">
    <source>
        <dbReference type="PROSITE" id="PS50109"/>
    </source>
</evidence>
<dbReference type="CDD" id="cd16922">
    <property type="entry name" value="HATPase_EvgS-ArcB-TorS-like"/>
    <property type="match status" value="1"/>
</dbReference>
<keyword evidence="6" id="KW-0902">Two-component regulatory system</keyword>
<dbReference type="SMART" id="SM00387">
    <property type="entry name" value="HATPase_c"/>
    <property type="match status" value="1"/>
</dbReference>
<dbReference type="FunFam" id="3.30.565.10:FF:000010">
    <property type="entry name" value="Sensor histidine kinase RcsC"/>
    <property type="match status" value="1"/>
</dbReference>
<comment type="caution">
    <text evidence="13">The sequence shown here is derived from an EMBL/GenBank/DDBJ whole genome shotgun (WGS) entry which is preliminary data.</text>
</comment>
<dbReference type="InterPro" id="IPR011006">
    <property type="entry name" value="CheY-like_superfamily"/>
</dbReference>
<dbReference type="SUPFAM" id="SSF52172">
    <property type="entry name" value="CheY-like"/>
    <property type="match status" value="1"/>
</dbReference>
<dbReference type="Gene3D" id="1.10.287.130">
    <property type="match status" value="1"/>
</dbReference>
<dbReference type="InterPro" id="IPR001789">
    <property type="entry name" value="Sig_transdc_resp-reg_receiver"/>
</dbReference>
<evidence type="ECO:0000256" key="6">
    <source>
        <dbReference type="ARBA" id="ARBA00023012"/>
    </source>
</evidence>
<evidence type="ECO:0000313" key="14">
    <source>
        <dbReference type="Proteomes" id="UP000536835"/>
    </source>
</evidence>
<keyword evidence="10" id="KW-0732">Signal</keyword>
<feature type="signal peptide" evidence="10">
    <location>
        <begin position="1"/>
        <end position="19"/>
    </location>
</feature>
<dbReference type="EMBL" id="JABFCX010000001">
    <property type="protein sequence ID" value="NNU14720.1"/>
    <property type="molecule type" value="Genomic_DNA"/>
</dbReference>
<protein>
    <recommendedName>
        <fullName evidence="2">histidine kinase</fullName>
        <ecNumber evidence="2">2.7.13.3</ecNumber>
    </recommendedName>
</protein>
<dbReference type="AlphaFoldDB" id="A0A7Y3W3G2"/>
<dbReference type="Proteomes" id="UP000536835">
    <property type="component" value="Unassembled WGS sequence"/>
</dbReference>
<dbReference type="SUPFAM" id="SSF55874">
    <property type="entry name" value="ATPase domain of HSP90 chaperone/DNA topoisomerase II/histidine kinase"/>
    <property type="match status" value="1"/>
</dbReference>
<feature type="domain" description="Response regulatory" evidence="12">
    <location>
        <begin position="694"/>
        <end position="811"/>
    </location>
</feature>
<dbReference type="Gene3D" id="3.30.565.10">
    <property type="entry name" value="Histidine kinase-like ATPase, C-terminal domain"/>
    <property type="match status" value="1"/>
</dbReference>
<dbReference type="InterPro" id="IPR011990">
    <property type="entry name" value="TPR-like_helical_dom_sf"/>
</dbReference>
<dbReference type="SUPFAM" id="SSF47384">
    <property type="entry name" value="Homodimeric domain of signal transducing histidine kinase"/>
    <property type="match status" value="1"/>
</dbReference>
<dbReference type="PANTHER" id="PTHR43047">
    <property type="entry name" value="TWO-COMPONENT HISTIDINE PROTEIN KINASE"/>
    <property type="match status" value="1"/>
</dbReference>
<dbReference type="Gene3D" id="1.25.40.10">
    <property type="entry name" value="Tetratricopeptide repeat domain"/>
    <property type="match status" value="1"/>
</dbReference>
<reference evidence="13 14" key="1">
    <citation type="submission" date="2020-05" db="EMBL/GenBank/DDBJ databases">
        <title>Parvularcula mediterraneae sp. nov., isolated from polypropylene straw from shallow seawater of the seashore of Laganas in Zakynthos island, Greece.</title>
        <authorList>
            <person name="Szabo I."/>
            <person name="Al-Omari J."/>
            <person name="Rado J."/>
            <person name="Szerdahelyi G.S."/>
        </authorList>
    </citation>
    <scope>NUCLEOTIDE SEQUENCE [LARGE SCALE GENOMIC DNA]</scope>
    <source>
        <strain evidence="13 14">ZS-1/3</strain>
    </source>
</reference>
<comment type="catalytic activity">
    <reaction evidence="1">
        <text>ATP + protein L-histidine = ADP + protein N-phospho-L-histidine.</text>
        <dbReference type="EC" id="2.7.13.3"/>
    </reaction>
</comment>
<accession>A0A7Y3W3G2</accession>
<feature type="coiled-coil region" evidence="9">
    <location>
        <begin position="416"/>
        <end position="443"/>
    </location>
</feature>
<dbReference type="SMART" id="SM00448">
    <property type="entry name" value="REC"/>
    <property type="match status" value="1"/>
</dbReference>
<evidence type="ECO:0000313" key="13">
    <source>
        <dbReference type="EMBL" id="NNU14720.1"/>
    </source>
</evidence>
<evidence type="ECO:0000259" key="12">
    <source>
        <dbReference type="PROSITE" id="PS50110"/>
    </source>
</evidence>
<feature type="repeat" description="TPR" evidence="8">
    <location>
        <begin position="146"/>
        <end position="179"/>
    </location>
</feature>
<dbReference type="InterPro" id="IPR003594">
    <property type="entry name" value="HATPase_dom"/>
</dbReference>
<dbReference type="Pfam" id="PF00512">
    <property type="entry name" value="HisKA"/>
    <property type="match status" value="1"/>
</dbReference>
<dbReference type="PROSITE" id="PS50005">
    <property type="entry name" value="TPR"/>
    <property type="match status" value="1"/>
</dbReference>
<evidence type="ECO:0000256" key="3">
    <source>
        <dbReference type="ARBA" id="ARBA00022553"/>
    </source>
</evidence>
<dbReference type="CDD" id="cd17546">
    <property type="entry name" value="REC_hyHK_CKI1_RcsC-like"/>
    <property type="match status" value="1"/>
</dbReference>
<evidence type="ECO:0000256" key="2">
    <source>
        <dbReference type="ARBA" id="ARBA00012438"/>
    </source>
</evidence>
<dbReference type="SMART" id="SM00028">
    <property type="entry name" value="TPR"/>
    <property type="match status" value="4"/>
</dbReference>
<dbReference type="Pfam" id="PF00072">
    <property type="entry name" value="Response_reg"/>
    <property type="match status" value="1"/>
</dbReference>
<dbReference type="InterPro" id="IPR019734">
    <property type="entry name" value="TPR_rpt"/>
</dbReference>
<proteinExistence type="predicted"/>
<dbReference type="PANTHER" id="PTHR43047:SF64">
    <property type="entry name" value="HISTIDINE KINASE CONTAINING CHEY-HOMOLOGOUS RECEIVER DOMAIN AND PAS DOMAIN-RELATED"/>
    <property type="match status" value="1"/>
</dbReference>
<evidence type="ECO:0000256" key="8">
    <source>
        <dbReference type="PROSITE-ProRule" id="PRU00339"/>
    </source>
</evidence>
<dbReference type="PROSITE" id="PS50110">
    <property type="entry name" value="RESPONSE_REGULATORY"/>
    <property type="match status" value="1"/>
</dbReference>
<evidence type="ECO:0000256" key="1">
    <source>
        <dbReference type="ARBA" id="ARBA00000085"/>
    </source>
</evidence>
<feature type="modified residue" description="4-aspartylphosphate" evidence="7">
    <location>
        <position position="743"/>
    </location>
</feature>
<dbReference type="SUPFAM" id="SSF48452">
    <property type="entry name" value="TPR-like"/>
    <property type="match status" value="2"/>
</dbReference>
<dbReference type="InterPro" id="IPR036097">
    <property type="entry name" value="HisK_dim/P_sf"/>
</dbReference>
<dbReference type="CDD" id="cd00082">
    <property type="entry name" value="HisKA"/>
    <property type="match status" value="1"/>
</dbReference>
<keyword evidence="8" id="KW-0802">TPR repeat</keyword>
<dbReference type="Pfam" id="PF02518">
    <property type="entry name" value="HATPase_c"/>
    <property type="match status" value="1"/>
</dbReference>
<dbReference type="Pfam" id="PF13424">
    <property type="entry name" value="TPR_12"/>
    <property type="match status" value="1"/>
</dbReference>
<evidence type="ECO:0000256" key="9">
    <source>
        <dbReference type="SAM" id="Coils"/>
    </source>
</evidence>